<dbReference type="Proteomes" id="UP001228905">
    <property type="component" value="Unassembled WGS sequence"/>
</dbReference>
<feature type="region of interest" description="Disordered" evidence="8">
    <location>
        <begin position="584"/>
        <end position="616"/>
    </location>
</feature>
<protein>
    <recommendedName>
        <fullName evidence="9">Peptidase M10 serralysin C-terminal domain-containing protein</fullName>
    </recommendedName>
</protein>
<dbReference type="PROSITE" id="PS00330">
    <property type="entry name" value="HEMOLYSIN_CALCIUM"/>
    <property type="match status" value="3"/>
</dbReference>
<dbReference type="Pfam" id="PF00353">
    <property type="entry name" value="HemolysinCabind"/>
    <property type="match status" value="3"/>
</dbReference>
<comment type="caution">
    <text evidence="10">The sequence shown here is derived from an EMBL/GenBank/DDBJ whole genome shotgun (WGS) entry which is preliminary data.</text>
</comment>
<accession>A0ABU0IVM3</accession>
<evidence type="ECO:0000256" key="8">
    <source>
        <dbReference type="SAM" id="MobiDB-lite"/>
    </source>
</evidence>
<dbReference type="InterPro" id="IPR013858">
    <property type="entry name" value="Peptidase_M10B_C"/>
</dbReference>
<keyword evidence="7" id="KW-0325">Glycoprotein</keyword>
<keyword evidence="5" id="KW-0677">Repeat</keyword>
<evidence type="ECO:0000256" key="1">
    <source>
        <dbReference type="ARBA" id="ARBA00001913"/>
    </source>
</evidence>
<comment type="subcellular location">
    <subcellularLocation>
        <location evidence="2">Secreted</location>
    </subcellularLocation>
</comment>
<evidence type="ECO:0000256" key="7">
    <source>
        <dbReference type="ARBA" id="ARBA00023180"/>
    </source>
</evidence>
<gene>
    <name evidence="10" type="ORF">QO010_002962</name>
</gene>
<dbReference type="Gene3D" id="2.130.10.130">
    <property type="entry name" value="Integrin alpha, N-terminal"/>
    <property type="match status" value="4"/>
</dbReference>
<proteinExistence type="predicted"/>
<dbReference type="InterPro" id="IPR013517">
    <property type="entry name" value="FG-GAP"/>
</dbReference>
<evidence type="ECO:0000256" key="3">
    <source>
        <dbReference type="ARBA" id="ARBA00022525"/>
    </source>
</evidence>
<dbReference type="InterPro" id="IPR011049">
    <property type="entry name" value="Serralysin-like_metalloprot_C"/>
</dbReference>
<dbReference type="InterPro" id="IPR018511">
    <property type="entry name" value="Hemolysin-typ_Ca-bd_CS"/>
</dbReference>
<dbReference type="PANTHER" id="PTHR23221">
    <property type="entry name" value="GLYCOSYLPHOSPHATIDYLINOSITOL PHOSPHOLIPASE D"/>
    <property type="match status" value="1"/>
</dbReference>
<sequence>MPFHPDVNTATLNGYSGFEFVGTVQSSFTGRSVASIGDFNGDGYEDFIVGAPYASGSINASGVSYVIFGHPGFTPPNFPTSYLTGYNGFTINGASAGEHAGLSVAGGGDLNGDGFDDLVIGAPDAGGYGAQVGAVYVVFGHAGPAPRTLELSSLNGTNGFKVVGAALGDAVGSSVALGPDINHDGFADLVIGAPGTDFNGTDSGSVFVVTGHPGAFAPVINLNAGANMRLDGVAAGDRVGTAVSAAGDFDGDSFQDLIIGAPGTGANDAGSAYVVLGPLNVAGAASLAGVTGIFGFRFDGTWFSNGFRISASGTGDLNGDGFDDVVVGMYSAGPGGQSQGAAYVVFGRGDYAYTTLSASQLNGSNGFTVTGSAAGECLGYSVAGAGDVDGDGFDDLLIGEGNFLSAKAVLVFGHGGAFAPTLNTAQIDGTNGFHFTSPGQVAGAAVAGIGDFNGDGSDDLLLGAPGIGVNFSFTGGAFLVLNPAPLIPIDNFTGTIADETHSGGAGNDSLSGAGGKDVLYGLGGADTLNGDAANDTLYGGAGNDTVNGGLGNDILNGDDGNDGLNGGDGADKLNGGAGIDTLNGGAGADQMSGGNGDDTLNGGADNDSLDGGAGADAMTGGTGNDIYFVDNAGDTTVELAGEGIDIVRASLGWTLGANVEQLELQGSGDINGTGNELANRLAGNAGGNTLSGLAGVDTLDGGAGNDRLIGGTGNDLMTGGSGADAFVVLAESVYSSRAPAGRTLEIDQVYDLKASESDRLDLSAIDANTATLVDDPFHLVGAFTRHAGEMTLAYTASSNITLLSLDADGDGKADYQMKITGDAHLDSGGWVL</sequence>
<feature type="domain" description="Peptidase M10 serralysin C-terminal" evidence="9">
    <location>
        <begin position="706"/>
        <end position="824"/>
    </location>
</feature>
<dbReference type="PRINTS" id="PR01185">
    <property type="entry name" value="INTEGRINA"/>
</dbReference>
<dbReference type="Gene3D" id="2.150.10.10">
    <property type="entry name" value="Serralysin-like metalloprotease, C-terminal"/>
    <property type="match status" value="2"/>
</dbReference>
<evidence type="ECO:0000259" key="9">
    <source>
        <dbReference type="Pfam" id="PF08548"/>
    </source>
</evidence>
<dbReference type="SUPFAM" id="SSF69318">
    <property type="entry name" value="Integrin alpha N-terminal domain"/>
    <property type="match status" value="1"/>
</dbReference>
<dbReference type="EMBL" id="JAUSVS010000005">
    <property type="protein sequence ID" value="MDQ0465178.1"/>
    <property type="molecule type" value="Genomic_DNA"/>
</dbReference>
<keyword evidence="11" id="KW-1185">Reference proteome</keyword>
<keyword evidence="3" id="KW-0964">Secreted</keyword>
<dbReference type="Pfam" id="PF01839">
    <property type="entry name" value="FG-GAP"/>
    <property type="match status" value="6"/>
</dbReference>
<keyword evidence="4" id="KW-0732">Signal</keyword>
<evidence type="ECO:0000313" key="10">
    <source>
        <dbReference type="EMBL" id="MDQ0465178.1"/>
    </source>
</evidence>
<evidence type="ECO:0000256" key="2">
    <source>
        <dbReference type="ARBA" id="ARBA00004613"/>
    </source>
</evidence>
<dbReference type="PRINTS" id="PR00313">
    <property type="entry name" value="CABNDNGRPT"/>
</dbReference>
<evidence type="ECO:0000256" key="5">
    <source>
        <dbReference type="ARBA" id="ARBA00022737"/>
    </source>
</evidence>
<dbReference type="InterPro" id="IPR013519">
    <property type="entry name" value="Int_alpha_beta-p"/>
</dbReference>
<evidence type="ECO:0000313" key="11">
    <source>
        <dbReference type="Proteomes" id="UP001228905"/>
    </source>
</evidence>
<name>A0ABU0IVM3_9CAUL</name>
<dbReference type="InterPro" id="IPR028994">
    <property type="entry name" value="Integrin_alpha_N"/>
</dbReference>
<dbReference type="PANTHER" id="PTHR23221:SF7">
    <property type="entry name" value="PHOSPHATIDYLINOSITOL-GLYCAN-SPECIFIC PHOSPHOLIPASE D"/>
    <property type="match status" value="1"/>
</dbReference>
<dbReference type="Pfam" id="PF08548">
    <property type="entry name" value="Peptidase_M10_C"/>
    <property type="match status" value="1"/>
</dbReference>
<dbReference type="RefSeq" id="WP_307350355.1">
    <property type="nucleotide sequence ID" value="NZ_JAUSVS010000005.1"/>
</dbReference>
<evidence type="ECO:0000256" key="6">
    <source>
        <dbReference type="ARBA" id="ARBA00022801"/>
    </source>
</evidence>
<comment type="cofactor">
    <cofactor evidence="1">
        <name>Ca(2+)</name>
        <dbReference type="ChEBI" id="CHEBI:29108"/>
    </cofactor>
</comment>
<dbReference type="InterPro" id="IPR001343">
    <property type="entry name" value="Hemolysn_Ca-bd"/>
</dbReference>
<dbReference type="InterPro" id="IPR000413">
    <property type="entry name" value="Integrin_alpha"/>
</dbReference>
<dbReference type="SMART" id="SM00191">
    <property type="entry name" value="Int_alpha"/>
    <property type="match status" value="7"/>
</dbReference>
<keyword evidence="6" id="KW-0378">Hydrolase</keyword>
<reference evidence="10 11" key="1">
    <citation type="submission" date="2023-07" db="EMBL/GenBank/DDBJ databases">
        <title>Genomic Encyclopedia of Type Strains, Phase IV (KMG-IV): sequencing the most valuable type-strain genomes for metagenomic binning, comparative biology and taxonomic classification.</title>
        <authorList>
            <person name="Goeker M."/>
        </authorList>
    </citation>
    <scope>NUCLEOTIDE SEQUENCE [LARGE SCALE GENOMIC DNA]</scope>
    <source>
        <strain evidence="10 11">DSM 18695</strain>
    </source>
</reference>
<evidence type="ECO:0000256" key="4">
    <source>
        <dbReference type="ARBA" id="ARBA00022729"/>
    </source>
</evidence>
<organism evidence="10 11">
    <name type="scientific">Caulobacter ginsengisoli</name>
    <dbReference type="NCBI Taxonomy" id="400775"/>
    <lineage>
        <taxon>Bacteria</taxon>
        <taxon>Pseudomonadati</taxon>
        <taxon>Pseudomonadota</taxon>
        <taxon>Alphaproteobacteria</taxon>
        <taxon>Caulobacterales</taxon>
        <taxon>Caulobacteraceae</taxon>
        <taxon>Caulobacter</taxon>
    </lineage>
</organism>
<dbReference type="SUPFAM" id="SSF51120">
    <property type="entry name" value="beta-Roll"/>
    <property type="match status" value="3"/>
</dbReference>
<dbReference type="PROSITE" id="PS51470">
    <property type="entry name" value="FG_GAP"/>
    <property type="match status" value="5"/>
</dbReference>